<dbReference type="GO" id="GO:0006313">
    <property type="term" value="P:DNA transposition"/>
    <property type="evidence" value="ECO:0007669"/>
    <property type="project" value="InterPro"/>
</dbReference>
<protein>
    <recommendedName>
        <fullName evidence="1">Tn3 transposase DDE domain-containing protein</fullName>
    </recommendedName>
</protein>
<gene>
    <name evidence="2" type="ORF">Atai01_46240</name>
</gene>
<dbReference type="GO" id="GO:0004803">
    <property type="term" value="F:transposase activity"/>
    <property type="evidence" value="ECO:0007669"/>
    <property type="project" value="InterPro"/>
</dbReference>
<dbReference type="AlphaFoldDB" id="A0A9W6R5T9"/>
<organism evidence="2 3">
    <name type="scientific">Amycolatopsis taiwanensis</name>
    <dbReference type="NCBI Taxonomy" id="342230"/>
    <lineage>
        <taxon>Bacteria</taxon>
        <taxon>Bacillati</taxon>
        <taxon>Actinomycetota</taxon>
        <taxon>Actinomycetes</taxon>
        <taxon>Pseudonocardiales</taxon>
        <taxon>Pseudonocardiaceae</taxon>
        <taxon>Amycolatopsis</taxon>
    </lineage>
</organism>
<name>A0A9W6R5T9_9PSEU</name>
<evidence type="ECO:0000313" key="2">
    <source>
        <dbReference type="EMBL" id="GLY68005.1"/>
    </source>
</evidence>
<sequence>MLALHLLQSVLVHIDTLLLQAVLEVPQFHDGVGRDERRALTPLFWTHINSCGRFRLNMDTRLELGRILVPVPHPPQEFVSLC</sequence>
<evidence type="ECO:0000313" key="3">
    <source>
        <dbReference type="Proteomes" id="UP001165136"/>
    </source>
</evidence>
<dbReference type="EMBL" id="BSTI01000010">
    <property type="protein sequence ID" value="GLY68005.1"/>
    <property type="molecule type" value="Genomic_DNA"/>
</dbReference>
<accession>A0A9W6R5T9</accession>
<feature type="domain" description="Tn3 transposase DDE" evidence="1">
    <location>
        <begin position="2"/>
        <end position="54"/>
    </location>
</feature>
<dbReference type="InterPro" id="IPR002513">
    <property type="entry name" value="Tn3_Tnp_DDE_dom"/>
</dbReference>
<comment type="caution">
    <text evidence="2">The sequence shown here is derived from an EMBL/GenBank/DDBJ whole genome shotgun (WGS) entry which is preliminary data.</text>
</comment>
<dbReference type="Pfam" id="PF01526">
    <property type="entry name" value="DDE_Tnp_Tn3"/>
    <property type="match status" value="1"/>
</dbReference>
<dbReference type="Proteomes" id="UP001165136">
    <property type="component" value="Unassembled WGS sequence"/>
</dbReference>
<reference evidence="2" key="1">
    <citation type="submission" date="2023-03" db="EMBL/GenBank/DDBJ databases">
        <title>Amycolatopsis taiwanensis NBRC 103393.</title>
        <authorList>
            <person name="Ichikawa N."/>
            <person name="Sato H."/>
            <person name="Tonouchi N."/>
        </authorList>
    </citation>
    <scope>NUCLEOTIDE SEQUENCE</scope>
    <source>
        <strain evidence="2">NBRC 103393</strain>
    </source>
</reference>
<evidence type="ECO:0000259" key="1">
    <source>
        <dbReference type="Pfam" id="PF01526"/>
    </source>
</evidence>
<keyword evidence="3" id="KW-1185">Reference proteome</keyword>
<proteinExistence type="predicted"/>